<keyword evidence="1 6" id="KW-1277">Toxin-antitoxin system</keyword>
<sequence>MTHRLFVDTAPLLYAVGGAHPLRAPCRALLTASAEGRVELHASVEVVQEFLFHRLRRDDRPRAVAAARAVREALVLHPFDASVVSAMVDLVESSGIGGRDAVHAATALAAGFGEIVSTDSDLDVVRGLRRLSPDALQW</sequence>
<dbReference type="RefSeq" id="WP_193637369.1">
    <property type="nucleotide sequence ID" value="NZ_JADCSA010000004.1"/>
</dbReference>
<evidence type="ECO:0000256" key="1">
    <source>
        <dbReference type="ARBA" id="ARBA00022649"/>
    </source>
</evidence>
<feature type="domain" description="PIN" evidence="7">
    <location>
        <begin position="3"/>
        <end position="124"/>
    </location>
</feature>
<name>A0ABR9RR30_9ACTN</name>
<dbReference type="InterPro" id="IPR022907">
    <property type="entry name" value="VapC_family"/>
</dbReference>
<dbReference type="SMART" id="SM00670">
    <property type="entry name" value="PINc"/>
    <property type="match status" value="1"/>
</dbReference>
<dbReference type="InterPro" id="IPR002716">
    <property type="entry name" value="PIN_dom"/>
</dbReference>
<dbReference type="EMBL" id="JADCSA010000004">
    <property type="protein sequence ID" value="MBE7324029.1"/>
    <property type="molecule type" value="Genomic_DNA"/>
</dbReference>
<evidence type="ECO:0000256" key="5">
    <source>
        <dbReference type="ARBA" id="ARBA00022842"/>
    </source>
</evidence>
<comment type="caution">
    <text evidence="8">The sequence shown here is derived from an EMBL/GenBank/DDBJ whole genome shotgun (WGS) entry which is preliminary data.</text>
</comment>
<evidence type="ECO:0000256" key="6">
    <source>
        <dbReference type="HAMAP-Rule" id="MF_00265"/>
    </source>
</evidence>
<keyword evidence="5 6" id="KW-0460">Magnesium</keyword>
<protein>
    <recommendedName>
        <fullName evidence="6">Ribonuclease VapC</fullName>
        <shortName evidence="6">RNase VapC</shortName>
        <ecNumber evidence="6">3.1.-.-</ecNumber>
    </recommendedName>
    <alternativeName>
        <fullName evidence="6">Toxin VapC</fullName>
    </alternativeName>
</protein>
<dbReference type="EC" id="3.1.-.-" evidence="6"/>
<feature type="binding site" evidence="6">
    <location>
        <position position="100"/>
    </location>
    <ligand>
        <name>Mg(2+)</name>
        <dbReference type="ChEBI" id="CHEBI:18420"/>
    </ligand>
</feature>
<keyword evidence="6" id="KW-0800">Toxin</keyword>
<dbReference type="InterPro" id="IPR029060">
    <property type="entry name" value="PIN-like_dom_sf"/>
</dbReference>
<dbReference type="PANTHER" id="PTHR38826:SF5">
    <property type="entry name" value="RIBONUCLEASE VAPC13"/>
    <property type="match status" value="1"/>
</dbReference>
<evidence type="ECO:0000313" key="9">
    <source>
        <dbReference type="Proteomes" id="UP000756387"/>
    </source>
</evidence>
<dbReference type="Gene3D" id="3.40.50.1010">
    <property type="entry name" value="5'-nuclease"/>
    <property type="match status" value="1"/>
</dbReference>
<evidence type="ECO:0000256" key="2">
    <source>
        <dbReference type="ARBA" id="ARBA00022722"/>
    </source>
</evidence>
<comment type="cofactor">
    <cofactor evidence="6">
        <name>Mg(2+)</name>
        <dbReference type="ChEBI" id="CHEBI:18420"/>
    </cofactor>
</comment>
<feature type="binding site" evidence="6">
    <location>
        <position position="8"/>
    </location>
    <ligand>
        <name>Mg(2+)</name>
        <dbReference type="ChEBI" id="CHEBI:18420"/>
    </ligand>
</feature>
<gene>
    <name evidence="6" type="primary">vapC</name>
    <name evidence="8" type="ORF">IEQ44_05115</name>
</gene>
<dbReference type="HAMAP" id="MF_00265">
    <property type="entry name" value="VapC_Nob1"/>
    <property type="match status" value="1"/>
</dbReference>
<accession>A0ABR9RR30</accession>
<evidence type="ECO:0000313" key="8">
    <source>
        <dbReference type="EMBL" id="MBE7324029.1"/>
    </source>
</evidence>
<dbReference type="InterPro" id="IPR052106">
    <property type="entry name" value="PINc/VapC_TA"/>
</dbReference>
<evidence type="ECO:0000259" key="7">
    <source>
        <dbReference type="SMART" id="SM00670"/>
    </source>
</evidence>
<dbReference type="SUPFAM" id="SSF88723">
    <property type="entry name" value="PIN domain-like"/>
    <property type="match status" value="1"/>
</dbReference>
<keyword evidence="3 6" id="KW-0479">Metal-binding</keyword>
<keyword evidence="4 6" id="KW-0378">Hydrolase</keyword>
<organism evidence="8 9">
    <name type="scientific">Nocardioides malaquae</name>
    <dbReference type="NCBI Taxonomy" id="2773426"/>
    <lineage>
        <taxon>Bacteria</taxon>
        <taxon>Bacillati</taxon>
        <taxon>Actinomycetota</taxon>
        <taxon>Actinomycetes</taxon>
        <taxon>Propionibacteriales</taxon>
        <taxon>Nocardioidaceae</taxon>
        <taxon>Nocardioides</taxon>
    </lineage>
</organism>
<comment type="similarity">
    <text evidence="6">Belongs to the PINc/VapC protein family.</text>
</comment>
<evidence type="ECO:0000256" key="4">
    <source>
        <dbReference type="ARBA" id="ARBA00022801"/>
    </source>
</evidence>
<dbReference type="Pfam" id="PF01850">
    <property type="entry name" value="PIN"/>
    <property type="match status" value="1"/>
</dbReference>
<reference evidence="8 9" key="1">
    <citation type="submission" date="2020-10" db="EMBL/GenBank/DDBJ databases">
        <title>Nocardioides sp. isolated from sludge.</title>
        <authorList>
            <person name="Zhang X."/>
        </authorList>
    </citation>
    <scope>NUCLEOTIDE SEQUENCE [LARGE SCALE GENOMIC DNA]</scope>
    <source>
        <strain evidence="8 9">Y6</strain>
    </source>
</reference>
<dbReference type="PANTHER" id="PTHR38826">
    <property type="entry name" value="RIBONUCLEASE VAPC13"/>
    <property type="match status" value="1"/>
</dbReference>
<dbReference type="Proteomes" id="UP000756387">
    <property type="component" value="Unassembled WGS sequence"/>
</dbReference>
<proteinExistence type="inferred from homology"/>
<keyword evidence="2 6" id="KW-0540">Nuclease</keyword>
<evidence type="ECO:0000256" key="3">
    <source>
        <dbReference type="ARBA" id="ARBA00022723"/>
    </source>
</evidence>
<keyword evidence="9" id="KW-1185">Reference proteome</keyword>
<comment type="function">
    <text evidence="6">Toxic component of a toxin-antitoxin (TA) system. An RNase.</text>
</comment>